<protein>
    <recommendedName>
        <fullName evidence="3">Type II restriction endonuclease</fullName>
    </recommendedName>
</protein>
<accession>A0A1G5V489</accession>
<dbReference type="Proteomes" id="UP000199689">
    <property type="component" value="Unassembled WGS sequence"/>
</dbReference>
<evidence type="ECO:0000313" key="1">
    <source>
        <dbReference type="EMBL" id="SDA40682.1"/>
    </source>
</evidence>
<dbReference type="AlphaFoldDB" id="A0A1G5V489"/>
<gene>
    <name evidence="1" type="ORF">SAMN02910343_00384</name>
</gene>
<dbReference type="OrthoDB" id="5678128at2"/>
<dbReference type="GeneID" id="87755431"/>
<keyword evidence="2" id="KW-1185">Reference proteome</keyword>
<reference evidence="1 2" key="1">
    <citation type="submission" date="2016-10" db="EMBL/GenBank/DDBJ databases">
        <authorList>
            <person name="de Groot N.N."/>
        </authorList>
    </citation>
    <scope>NUCLEOTIDE SEQUENCE [LARGE SCALE GENOMIC DNA]</scope>
    <source>
        <strain evidence="1 2">DSM 15230</strain>
    </source>
</reference>
<organism evidence="1 2">
    <name type="scientific">Allisonella histaminiformans</name>
    <dbReference type="NCBI Taxonomy" id="209880"/>
    <lineage>
        <taxon>Bacteria</taxon>
        <taxon>Bacillati</taxon>
        <taxon>Bacillota</taxon>
        <taxon>Negativicutes</taxon>
        <taxon>Veillonellales</taxon>
        <taxon>Veillonellaceae</taxon>
        <taxon>Allisonella</taxon>
    </lineage>
</organism>
<dbReference type="EMBL" id="FMXA01000004">
    <property type="protein sequence ID" value="SDA40682.1"/>
    <property type="molecule type" value="Genomic_DNA"/>
</dbReference>
<dbReference type="RefSeq" id="WP_091363257.1">
    <property type="nucleotide sequence ID" value="NZ_FMXA01000004.1"/>
</dbReference>
<name>A0A1G5V489_9FIRM</name>
<sequence>MARRKGQKCWEGIHRDGWLALYGDTTVMTDLMMEIFACLYHSPDRTDNAKHIAQILNMEYRALNAAVGWAGNKIKDICEAERKADAASQKSHILVSGDEPQPDMSPWEYVFNGIEDEDGTYLWIMKEAAADAFREMEEANLMADVGIRDILSRDISSYGREGSLFSQTPDQTIALIREWIEERDRFTRKSLTEHAQCTVCGLSRLSLLCAVPYGEVEKRQKGLLFCPTHAALFASHLISYSDRGKLLVSSRLSEDEKKIMGLEDGAKARNPFSRRRMTLHRRIFNKEGKEK</sequence>
<dbReference type="STRING" id="209880.SAMN02910343_00384"/>
<evidence type="ECO:0000313" key="2">
    <source>
        <dbReference type="Proteomes" id="UP000199689"/>
    </source>
</evidence>
<evidence type="ECO:0008006" key="3">
    <source>
        <dbReference type="Google" id="ProtNLM"/>
    </source>
</evidence>
<proteinExistence type="predicted"/>